<organism evidence="1 2">
    <name type="scientific">Puniceibacterium sediminis</name>
    <dbReference type="NCBI Taxonomy" id="1608407"/>
    <lineage>
        <taxon>Bacteria</taxon>
        <taxon>Pseudomonadati</taxon>
        <taxon>Pseudomonadota</taxon>
        <taxon>Alphaproteobacteria</taxon>
        <taxon>Rhodobacterales</taxon>
        <taxon>Paracoccaceae</taxon>
        <taxon>Puniceibacterium</taxon>
    </lineage>
</organism>
<evidence type="ECO:0000313" key="2">
    <source>
        <dbReference type="Proteomes" id="UP000198417"/>
    </source>
</evidence>
<dbReference type="InterPro" id="IPR008912">
    <property type="entry name" value="Uncharacterised_CoxE"/>
</dbReference>
<evidence type="ECO:0000313" key="1">
    <source>
        <dbReference type="EMBL" id="SNR28110.1"/>
    </source>
</evidence>
<name>A0A238V0X1_9RHOB</name>
<sequence length="394" mass="45217">MFIPFFENLRNASVPVSLREYLSFLEGMKAGLATYDPEAFYYLARTSMVKDERHIDRFDRAFAASFEGLDKIPMQAVMEAVDVPGDWLTKMAEKHLSAEEKAEIEAMGGFDKLMVTLKERLKEQQGRHQGGNKWVGTAGTSPFGAYGYNPEGVRIGQDGSRHQRAVKVWDKREFRNLDDSVELGTRNIKVALKRLRKWARDGAAEELDLDGTIRATAEHGYLDVQTRPERRNAVKVLLFLDVGGSMDPHIKVVEELFSAARAEFKHMEYFYFHNCLYEGVWKDNSRRWDAQRSMAEVLRTYGADYKCIFVGDASMSPYEIAYPGGANEHWNAESGQVWLERARAQWPNNLWINPTPETHWQYTQSITMIREIFEDQMVPMTLSGLEKGMKALTR</sequence>
<dbReference type="RefSeq" id="WP_089268893.1">
    <property type="nucleotide sequence ID" value="NZ_FZNN01000001.1"/>
</dbReference>
<keyword evidence="2" id="KW-1185">Reference proteome</keyword>
<dbReference type="AlphaFoldDB" id="A0A238V0X1"/>
<proteinExistence type="predicted"/>
<evidence type="ECO:0008006" key="3">
    <source>
        <dbReference type="Google" id="ProtNLM"/>
    </source>
</evidence>
<dbReference type="OrthoDB" id="9764216at2"/>
<dbReference type="PANTHER" id="PTHR39338:SF7">
    <property type="entry name" value="BLL6692 PROTEIN"/>
    <property type="match status" value="1"/>
</dbReference>
<dbReference type="PANTHER" id="PTHR39338">
    <property type="entry name" value="BLL5662 PROTEIN-RELATED"/>
    <property type="match status" value="1"/>
</dbReference>
<gene>
    <name evidence="1" type="ORF">SAMN06265370_101475</name>
</gene>
<dbReference type="EMBL" id="FZNN01000001">
    <property type="protein sequence ID" value="SNR28110.1"/>
    <property type="molecule type" value="Genomic_DNA"/>
</dbReference>
<dbReference type="Proteomes" id="UP000198417">
    <property type="component" value="Unassembled WGS sequence"/>
</dbReference>
<dbReference type="Pfam" id="PF05762">
    <property type="entry name" value="VWA_CoxE"/>
    <property type="match status" value="1"/>
</dbReference>
<reference evidence="1 2" key="1">
    <citation type="submission" date="2017-06" db="EMBL/GenBank/DDBJ databases">
        <authorList>
            <person name="Kim H.J."/>
            <person name="Triplett B.A."/>
        </authorList>
    </citation>
    <scope>NUCLEOTIDE SEQUENCE [LARGE SCALE GENOMIC DNA]</scope>
    <source>
        <strain evidence="1 2">DSM 29052</strain>
    </source>
</reference>
<accession>A0A238V0X1</accession>
<protein>
    <recommendedName>
        <fullName evidence="3">VWA domain containing CoxE-like protein</fullName>
    </recommendedName>
</protein>